<dbReference type="Proteomes" id="UP000294543">
    <property type="component" value="Unassembled WGS sequence"/>
</dbReference>
<dbReference type="Gene3D" id="1.10.10.10">
    <property type="entry name" value="Winged helix-like DNA-binding domain superfamily/Winged helix DNA-binding domain"/>
    <property type="match status" value="1"/>
</dbReference>
<keyword evidence="1" id="KW-0805">Transcription regulation</keyword>
<dbReference type="RefSeq" id="WP_132504270.1">
    <property type="nucleotide sequence ID" value="NZ_SMKP01000006.1"/>
</dbReference>
<dbReference type="SUPFAM" id="SSF55781">
    <property type="entry name" value="GAF domain-like"/>
    <property type="match status" value="1"/>
</dbReference>
<protein>
    <submittedName>
        <fullName evidence="6">IclR family transcriptional regulator</fullName>
    </submittedName>
</protein>
<evidence type="ECO:0000259" key="4">
    <source>
        <dbReference type="PROSITE" id="PS51077"/>
    </source>
</evidence>
<dbReference type="SUPFAM" id="SSF46785">
    <property type="entry name" value="Winged helix' DNA-binding domain"/>
    <property type="match status" value="1"/>
</dbReference>
<feature type="domain" description="HTH iclR-type" evidence="4">
    <location>
        <begin position="1"/>
        <end position="55"/>
    </location>
</feature>
<accession>A0A4R4X4Y5</accession>
<dbReference type="AlphaFoldDB" id="A0A4R4X4Y5"/>
<sequence>MVVILETVAAHPEGVTLSALARMVGIPKSTVHTLTQGLLATDYLYERAGLLFLGPGIELLTMPLGDHQLERLAHDELERLAADTGETAQLAVRSGDNLVVIDQVESAQEIRYAVPLRSRRPLLTTSMGKLFLADLGAGELTSFLKERGELATPSGKTILAERDTIRESGVAFNLEESVAGVCAAGAAVRGASGKVVAALVVAGPAARVRPQAEAIAARLRVTAQRLSARLSRG</sequence>
<feature type="domain" description="IclR-ED" evidence="5">
    <location>
        <begin position="55"/>
        <end position="233"/>
    </location>
</feature>
<dbReference type="InterPro" id="IPR036390">
    <property type="entry name" value="WH_DNA-bd_sf"/>
</dbReference>
<evidence type="ECO:0000313" key="7">
    <source>
        <dbReference type="Proteomes" id="UP000294543"/>
    </source>
</evidence>
<organism evidence="6 7">
    <name type="scientific">Nonomuraea diastatica</name>
    <dbReference type="NCBI Taxonomy" id="1848329"/>
    <lineage>
        <taxon>Bacteria</taxon>
        <taxon>Bacillati</taxon>
        <taxon>Actinomycetota</taxon>
        <taxon>Actinomycetes</taxon>
        <taxon>Streptosporangiales</taxon>
        <taxon>Streptosporangiaceae</taxon>
        <taxon>Nonomuraea</taxon>
    </lineage>
</organism>
<dbReference type="EMBL" id="SMKP01000006">
    <property type="protein sequence ID" value="TDD25305.1"/>
    <property type="molecule type" value="Genomic_DNA"/>
</dbReference>
<dbReference type="PROSITE" id="PS51077">
    <property type="entry name" value="HTH_ICLR"/>
    <property type="match status" value="1"/>
</dbReference>
<dbReference type="Pfam" id="PF09339">
    <property type="entry name" value="HTH_IclR"/>
    <property type="match status" value="1"/>
</dbReference>
<dbReference type="GO" id="GO:0003677">
    <property type="term" value="F:DNA binding"/>
    <property type="evidence" value="ECO:0007669"/>
    <property type="project" value="UniProtKB-KW"/>
</dbReference>
<keyword evidence="7" id="KW-1185">Reference proteome</keyword>
<evidence type="ECO:0000256" key="1">
    <source>
        <dbReference type="ARBA" id="ARBA00023015"/>
    </source>
</evidence>
<comment type="caution">
    <text evidence="6">The sequence shown here is derived from an EMBL/GenBank/DDBJ whole genome shotgun (WGS) entry which is preliminary data.</text>
</comment>
<dbReference type="OrthoDB" id="5112988at2"/>
<keyword evidence="2" id="KW-0238">DNA-binding</keyword>
<dbReference type="Pfam" id="PF01614">
    <property type="entry name" value="IclR_C"/>
    <property type="match status" value="1"/>
</dbReference>
<dbReference type="InterPro" id="IPR050707">
    <property type="entry name" value="HTH_MetabolicPath_Reg"/>
</dbReference>
<dbReference type="InterPro" id="IPR029016">
    <property type="entry name" value="GAF-like_dom_sf"/>
</dbReference>
<dbReference type="InterPro" id="IPR036388">
    <property type="entry name" value="WH-like_DNA-bd_sf"/>
</dbReference>
<dbReference type="PROSITE" id="PS51078">
    <property type="entry name" value="ICLR_ED"/>
    <property type="match status" value="1"/>
</dbReference>
<dbReference type="InterPro" id="IPR014757">
    <property type="entry name" value="Tscrpt_reg_IclR_C"/>
</dbReference>
<dbReference type="GO" id="GO:0003700">
    <property type="term" value="F:DNA-binding transcription factor activity"/>
    <property type="evidence" value="ECO:0007669"/>
    <property type="project" value="TreeGrafter"/>
</dbReference>
<dbReference type="PANTHER" id="PTHR30136:SF35">
    <property type="entry name" value="HTH-TYPE TRANSCRIPTIONAL REGULATOR RV1719"/>
    <property type="match status" value="1"/>
</dbReference>
<dbReference type="GO" id="GO:0045892">
    <property type="term" value="P:negative regulation of DNA-templated transcription"/>
    <property type="evidence" value="ECO:0007669"/>
    <property type="project" value="TreeGrafter"/>
</dbReference>
<keyword evidence="3" id="KW-0804">Transcription</keyword>
<name>A0A4R4X4Y5_9ACTN</name>
<proteinExistence type="predicted"/>
<evidence type="ECO:0000256" key="3">
    <source>
        <dbReference type="ARBA" id="ARBA00023163"/>
    </source>
</evidence>
<evidence type="ECO:0000256" key="2">
    <source>
        <dbReference type="ARBA" id="ARBA00023125"/>
    </source>
</evidence>
<reference evidence="6 7" key="1">
    <citation type="submission" date="2019-03" db="EMBL/GenBank/DDBJ databases">
        <title>Draft genome sequences of novel Actinobacteria.</title>
        <authorList>
            <person name="Sahin N."/>
            <person name="Ay H."/>
            <person name="Saygin H."/>
        </authorList>
    </citation>
    <scope>NUCLEOTIDE SEQUENCE [LARGE SCALE GENOMIC DNA]</scope>
    <source>
        <strain evidence="6 7">KC712</strain>
    </source>
</reference>
<dbReference type="InterPro" id="IPR005471">
    <property type="entry name" value="Tscrpt_reg_IclR_N"/>
</dbReference>
<evidence type="ECO:0000313" key="6">
    <source>
        <dbReference type="EMBL" id="TDD25305.1"/>
    </source>
</evidence>
<gene>
    <name evidence="6" type="ORF">E1294_03245</name>
</gene>
<dbReference type="PANTHER" id="PTHR30136">
    <property type="entry name" value="HELIX-TURN-HELIX TRANSCRIPTIONAL REGULATOR, ICLR FAMILY"/>
    <property type="match status" value="1"/>
</dbReference>
<dbReference type="Gene3D" id="3.30.450.40">
    <property type="match status" value="1"/>
</dbReference>
<evidence type="ECO:0000259" key="5">
    <source>
        <dbReference type="PROSITE" id="PS51078"/>
    </source>
</evidence>